<evidence type="ECO:0000313" key="2">
    <source>
        <dbReference type="Proteomes" id="UP000814033"/>
    </source>
</evidence>
<reference evidence="1" key="1">
    <citation type="submission" date="2021-02" db="EMBL/GenBank/DDBJ databases">
        <authorList>
            <consortium name="DOE Joint Genome Institute"/>
            <person name="Ahrendt S."/>
            <person name="Looney B.P."/>
            <person name="Miyauchi S."/>
            <person name="Morin E."/>
            <person name="Drula E."/>
            <person name="Courty P.E."/>
            <person name="Chicoki N."/>
            <person name="Fauchery L."/>
            <person name="Kohler A."/>
            <person name="Kuo A."/>
            <person name="Labutti K."/>
            <person name="Pangilinan J."/>
            <person name="Lipzen A."/>
            <person name="Riley R."/>
            <person name="Andreopoulos W."/>
            <person name="He G."/>
            <person name="Johnson J."/>
            <person name="Barry K.W."/>
            <person name="Grigoriev I.V."/>
            <person name="Nagy L."/>
            <person name="Hibbett D."/>
            <person name="Henrissat B."/>
            <person name="Matheny P.B."/>
            <person name="Labbe J."/>
            <person name="Martin F."/>
        </authorList>
    </citation>
    <scope>NUCLEOTIDE SEQUENCE</scope>
    <source>
        <strain evidence="1">FP105234-sp</strain>
    </source>
</reference>
<protein>
    <submittedName>
        <fullName evidence="1">Uncharacterized protein</fullName>
    </submittedName>
</protein>
<gene>
    <name evidence="1" type="ORF">FA95DRAFT_1346655</name>
</gene>
<accession>A0ACB8RRA8</accession>
<name>A0ACB8RRA8_9AGAM</name>
<sequence length="235" mass="25355">MNPFAQHLIFAAPYIELWAFDVDFDMPAASPYDIDAQLQLLLLSADADPAPATSLLDAANNLIVDPAILSHTVLVGATALPGSHDLSPEPGAPVLPMPLAPQSDALDAPPTSIALDDSQLHTSAAPAPAPASLLRVPSTQALSLPLSPPGSSTGGRTHRKTRAQPYALQCPRCSFVQENGRKWDLDRHIKTHEPIRDKFVCRRRGCEESFSRMDALRRHQKNPKARCALPQGDDV</sequence>
<proteinExistence type="predicted"/>
<organism evidence="1 2">
    <name type="scientific">Auriscalpium vulgare</name>
    <dbReference type="NCBI Taxonomy" id="40419"/>
    <lineage>
        <taxon>Eukaryota</taxon>
        <taxon>Fungi</taxon>
        <taxon>Dikarya</taxon>
        <taxon>Basidiomycota</taxon>
        <taxon>Agaricomycotina</taxon>
        <taxon>Agaricomycetes</taxon>
        <taxon>Russulales</taxon>
        <taxon>Auriscalpiaceae</taxon>
        <taxon>Auriscalpium</taxon>
    </lineage>
</organism>
<evidence type="ECO:0000313" key="1">
    <source>
        <dbReference type="EMBL" id="KAI0046638.1"/>
    </source>
</evidence>
<dbReference type="Proteomes" id="UP000814033">
    <property type="component" value="Unassembled WGS sequence"/>
</dbReference>
<reference evidence="1" key="2">
    <citation type="journal article" date="2022" name="New Phytol.">
        <title>Evolutionary transition to the ectomycorrhizal habit in the genomes of a hyperdiverse lineage of mushroom-forming fungi.</title>
        <authorList>
            <person name="Looney B."/>
            <person name="Miyauchi S."/>
            <person name="Morin E."/>
            <person name="Drula E."/>
            <person name="Courty P.E."/>
            <person name="Kohler A."/>
            <person name="Kuo A."/>
            <person name="LaButti K."/>
            <person name="Pangilinan J."/>
            <person name="Lipzen A."/>
            <person name="Riley R."/>
            <person name="Andreopoulos W."/>
            <person name="He G."/>
            <person name="Johnson J."/>
            <person name="Nolan M."/>
            <person name="Tritt A."/>
            <person name="Barry K.W."/>
            <person name="Grigoriev I.V."/>
            <person name="Nagy L.G."/>
            <person name="Hibbett D."/>
            <person name="Henrissat B."/>
            <person name="Matheny P.B."/>
            <person name="Labbe J."/>
            <person name="Martin F.M."/>
        </authorList>
    </citation>
    <scope>NUCLEOTIDE SEQUENCE</scope>
    <source>
        <strain evidence="1">FP105234-sp</strain>
    </source>
</reference>
<keyword evidence="2" id="KW-1185">Reference proteome</keyword>
<comment type="caution">
    <text evidence="1">The sequence shown here is derived from an EMBL/GenBank/DDBJ whole genome shotgun (WGS) entry which is preliminary data.</text>
</comment>
<dbReference type="EMBL" id="MU275920">
    <property type="protein sequence ID" value="KAI0046638.1"/>
    <property type="molecule type" value="Genomic_DNA"/>
</dbReference>